<feature type="modified residue" description="4-aspartylphosphate" evidence="5">
    <location>
        <position position="54"/>
    </location>
</feature>
<evidence type="ECO:0000313" key="9">
    <source>
        <dbReference type="Proteomes" id="UP000652013"/>
    </source>
</evidence>
<name>A0A8J3YB85_9ACTN</name>
<reference evidence="8" key="1">
    <citation type="submission" date="2021-01" db="EMBL/GenBank/DDBJ databases">
        <title>Whole genome shotgun sequence of Spirilliplanes yamanashiensis NBRC 15828.</title>
        <authorList>
            <person name="Komaki H."/>
            <person name="Tamura T."/>
        </authorList>
    </citation>
    <scope>NUCLEOTIDE SEQUENCE</scope>
    <source>
        <strain evidence="8">NBRC 15828</strain>
    </source>
</reference>
<dbReference type="Pfam" id="PF00072">
    <property type="entry name" value="Response_reg"/>
    <property type="match status" value="1"/>
</dbReference>
<dbReference type="InterPro" id="IPR001789">
    <property type="entry name" value="Sig_transdc_resp-reg_receiver"/>
</dbReference>
<dbReference type="InterPro" id="IPR000792">
    <property type="entry name" value="Tscrpt_reg_LuxR_C"/>
</dbReference>
<dbReference type="InterPro" id="IPR011006">
    <property type="entry name" value="CheY-like_superfamily"/>
</dbReference>
<keyword evidence="3 8" id="KW-0238">DNA-binding</keyword>
<evidence type="ECO:0000256" key="5">
    <source>
        <dbReference type="PROSITE-ProRule" id="PRU00169"/>
    </source>
</evidence>
<dbReference type="PROSITE" id="PS50043">
    <property type="entry name" value="HTH_LUXR_2"/>
    <property type="match status" value="1"/>
</dbReference>
<evidence type="ECO:0000259" key="7">
    <source>
        <dbReference type="PROSITE" id="PS50110"/>
    </source>
</evidence>
<protein>
    <submittedName>
        <fullName evidence="8">DNA-binding response regulator</fullName>
    </submittedName>
</protein>
<keyword evidence="2" id="KW-0805">Transcription regulation</keyword>
<evidence type="ECO:0000256" key="3">
    <source>
        <dbReference type="ARBA" id="ARBA00023125"/>
    </source>
</evidence>
<dbReference type="PANTHER" id="PTHR43214">
    <property type="entry name" value="TWO-COMPONENT RESPONSE REGULATOR"/>
    <property type="match status" value="1"/>
</dbReference>
<feature type="domain" description="HTH luxR-type" evidence="6">
    <location>
        <begin position="151"/>
        <end position="216"/>
    </location>
</feature>
<evidence type="ECO:0000259" key="6">
    <source>
        <dbReference type="PROSITE" id="PS50043"/>
    </source>
</evidence>
<dbReference type="PRINTS" id="PR00038">
    <property type="entry name" value="HTHLUXR"/>
</dbReference>
<dbReference type="PANTHER" id="PTHR43214:SF24">
    <property type="entry name" value="TRANSCRIPTIONAL REGULATORY PROTEIN NARL-RELATED"/>
    <property type="match status" value="1"/>
</dbReference>
<keyword evidence="9" id="KW-1185">Reference proteome</keyword>
<dbReference type="Gene3D" id="3.40.50.2300">
    <property type="match status" value="1"/>
</dbReference>
<dbReference type="RefSeq" id="WP_203940555.1">
    <property type="nucleotide sequence ID" value="NZ_BAAAGJ010000011.1"/>
</dbReference>
<evidence type="ECO:0000256" key="1">
    <source>
        <dbReference type="ARBA" id="ARBA00022553"/>
    </source>
</evidence>
<evidence type="ECO:0000256" key="4">
    <source>
        <dbReference type="ARBA" id="ARBA00023163"/>
    </source>
</evidence>
<dbReference type="Proteomes" id="UP000652013">
    <property type="component" value="Unassembled WGS sequence"/>
</dbReference>
<organism evidence="8 9">
    <name type="scientific">Spirilliplanes yamanashiensis</name>
    <dbReference type="NCBI Taxonomy" id="42233"/>
    <lineage>
        <taxon>Bacteria</taxon>
        <taxon>Bacillati</taxon>
        <taxon>Actinomycetota</taxon>
        <taxon>Actinomycetes</taxon>
        <taxon>Micromonosporales</taxon>
        <taxon>Micromonosporaceae</taxon>
        <taxon>Spirilliplanes</taxon>
    </lineage>
</organism>
<dbReference type="SUPFAM" id="SSF52172">
    <property type="entry name" value="CheY-like"/>
    <property type="match status" value="1"/>
</dbReference>
<comment type="caution">
    <text evidence="8">The sequence shown here is derived from an EMBL/GenBank/DDBJ whole genome shotgun (WGS) entry which is preliminary data.</text>
</comment>
<proteinExistence type="predicted"/>
<dbReference type="CDD" id="cd06170">
    <property type="entry name" value="LuxR_C_like"/>
    <property type="match status" value="1"/>
</dbReference>
<keyword evidence="1 5" id="KW-0597">Phosphoprotein</keyword>
<accession>A0A8J3YB85</accession>
<dbReference type="InterPro" id="IPR058245">
    <property type="entry name" value="NreC/VraR/RcsB-like_REC"/>
</dbReference>
<dbReference type="SMART" id="SM00448">
    <property type="entry name" value="REC"/>
    <property type="match status" value="1"/>
</dbReference>
<dbReference type="PROSITE" id="PS50110">
    <property type="entry name" value="RESPONSE_REGULATORY"/>
    <property type="match status" value="1"/>
</dbReference>
<dbReference type="PROSITE" id="PS00622">
    <property type="entry name" value="HTH_LUXR_1"/>
    <property type="match status" value="1"/>
</dbReference>
<gene>
    <name evidence="8" type="ORF">Sya03_47100</name>
</gene>
<dbReference type="GO" id="GO:0003677">
    <property type="term" value="F:DNA binding"/>
    <property type="evidence" value="ECO:0007669"/>
    <property type="project" value="UniProtKB-KW"/>
</dbReference>
<dbReference type="AlphaFoldDB" id="A0A8J3YB85"/>
<dbReference type="EMBL" id="BOOY01000032">
    <property type="protein sequence ID" value="GIJ05358.1"/>
    <property type="molecule type" value="Genomic_DNA"/>
</dbReference>
<feature type="domain" description="Response regulatory" evidence="7">
    <location>
        <begin position="3"/>
        <end position="119"/>
    </location>
</feature>
<dbReference type="InterPro" id="IPR039420">
    <property type="entry name" value="WalR-like"/>
</dbReference>
<dbReference type="GO" id="GO:0000160">
    <property type="term" value="P:phosphorelay signal transduction system"/>
    <property type="evidence" value="ECO:0007669"/>
    <property type="project" value="InterPro"/>
</dbReference>
<dbReference type="SMART" id="SM00421">
    <property type="entry name" value="HTH_LUXR"/>
    <property type="match status" value="1"/>
</dbReference>
<evidence type="ECO:0000313" key="8">
    <source>
        <dbReference type="EMBL" id="GIJ05358.1"/>
    </source>
</evidence>
<dbReference type="CDD" id="cd17535">
    <property type="entry name" value="REC_NarL-like"/>
    <property type="match status" value="1"/>
</dbReference>
<evidence type="ECO:0000256" key="2">
    <source>
        <dbReference type="ARBA" id="ARBA00023015"/>
    </source>
</evidence>
<keyword evidence="4" id="KW-0804">Transcription</keyword>
<dbReference type="Pfam" id="PF00196">
    <property type="entry name" value="GerE"/>
    <property type="match status" value="1"/>
</dbReference>
<sequence length="220" mass="22893">MIRVALVDDEAMIRVGLRMVLSGEPGIEVVGEAADGAGAVDLVTSARPDVVLMDVRMPQVDGIEAARRVLAAHPEVKVIVLTTFDEDEHVAAALRAGVSGFLLKVSPPEQLIEAVRTVAAGHGLLDPAVTLRVIAAFAAAPSPSAPAAAADAALLAGLTPRERDVLRMLAEGLTNAEIAARLYLGEATVKTHLSRVLMKLGLRTRVQAVVFAYRSGLAGG</sequence>
<dbReference type="GO" id="GO:0006355">
    <property type="term" value="P:regulation of DNA-templated transcription"/>
    <property type="evidence" value="ECO:0007669"/>
    <property type="project" value="InterPro"/>
</dbReference>